<gene>
    <name evidence="4" type="primary">xerD</name>
    <name evidence="4" type="ORF">MBHS_00577</name>
</gene>
<dbReference type="InterPro" id="IPR011010">
    <property type="entry name" value="DNA_brk_join_enz"/>
</dbReference>
<dbReference type="EMBL" id="FMSV02000093">
    <property type="protein sequence ID" value="SEH04727.1"/>
    <property type="molecule type" value="Genomic_DNA"/>
</dbReference>
<dbReference type="SUPFAM" id="SSF56349">
    <property type="entry name" value="DNA breaking-rejoining enzymes"/>
    <property type="match status" value="1"/>
</dbReference>
<evidence type="ECO:0000313" key="5">
    <source>
        <dbReference type="Proteomes" id="UP000236724"/>
    </source>
</evidence>
<accession>A0A1H6F3J9</accession>
<evidence type="ECO:0000256" key="1">
    <source>
        <dbReference type="ARBA" id="ARBA00022908"/>
    </source>
</evidence>
<dbReference type="PANTHER" id="PTHR30349">
    <property type="entry name" value="PHAGE INTEGRASE-RELATED"/>
    <property type="match status" value="1"/>
</dbReference>
<dbReference type="Gene3D" id="1.10.443.10">
    <property type="entry name" value="Intergrase catalytic core"/>
    <property type="match status" value="1"/>
</dbReference>
<dbReference type="Proteomes" id="UP000236724">
    <property type="component" value="Unassembled WGS sequence"/>
</dbReference>
<keyword evidence="2" id="KW-0233">DNA recombination</keyword>
<dbReference type="GO" id="GO:0015074">
    <property type="term" value="P:DNA integration"/>
    <property type="evidence" value="ECO:0007669"/>
    <property type="project" value="UniProtKB-KW"/>
</dbReference>
<dbReference type="Pfam" id="PF00589">
    <property type="entry name" value="Phage_integrase"/>
    <property type="match status" value="1"/>
</dbReference>
<evidence type="ECO:0000256" key="2">
    <source>
        <dbReference type="ARBA" id="ARBA00023172"/>
    </source>
</evidence>
<dbReference type="InterPro" id="IPR050090">
    <property type="entry name" value="Tyrosine_recombinase_XerCD"/>
</dbReference>
<dbReference type="GO" id="GO:0003677">
    <property type="term" value="F:DNA binding"/>
    <property type="evidence" value="ECO:0007669"/>
    <property type="project" value="InterPro"/>
</dbReference>
<sequence length="98" mass="11272">MEHCSDSPWVFCQRNGNKISSIKKSFKCALEKSGIDKKITIHTLRHTFISWLVQAGQDIIRVKQVARHANINTTMRYSHLSPDEGHETVKALFQDTDF</sequence>
<dbReference type="GO" id="GO:0006310">
    <property type="term" value="P:DNA recombination"/>
    <property type="evidence" value="ECO:0007669"/>
    <property type="project" value="UniProtKB-KW"/>
</dbReference>
<evidence type="ECO:0000313" key="4">
    <source>
        <dbReference type="EMBL" id="SEH04727.1"/>
    </source>
</evidence>
<dbReference type="PROSITE" id="PS51898">
    <property type="entry name" value="TYR_RECOMBINASE"/>
    <property type="match status" value="1"/>
</dbReference>
<protein>
    <submittedName>
        <fullName evidence="4">Tyrosine recombinase XerD</fullName>
    </submittedName>
</protein>
<feature type="domain" description="Tyr recombinase" evidence="3">
    <location>
        <begin position="1"/>
        <end position="90"/>
    </location>
</feature>
<dbReference type="InterPro" id="IPR013762">
    <property type="entry name" value="Integrase-like_cat_sf"/>
</dbReference>
<evidence type="ECO:0000259" key="3">
    <source>
        <dbReference type="PROSITE" id="PS51898"/>
    </source>
</evidence>
<dbReference type="AlphaFoldDB" id="A0A1H6F3J9"/>
<dbReference type="PANTHER" id="PTHR30349:SF64">
    <property type="entry name" value="PROPHAGE INTEGRASE INTD-RELATED"/>
    <property type="match status" value="1"/>
</dbReference>
<reference evidence="4 5" key="1">
    <citation type="submission" date="2016-10" db="EMBL/GenBank/DDBJ databases">
        <authorList>
            <person name="de Groot N.N."/>
        </authorList>
    </citation>
    <scope>NUCLEOTIDE SEQUENCE [LARGE SCALE GENOMIC DNA]</scope>
    <source>
        <strain evidence="4">MBHS1</strain>
    </source>
</reference>
<organism evidence="4 5">
    <name type="scientific">Candidatus Venteria ishoeyi</name>
    <dbReference type="NCBI Taxonomy" id="1899563"/>
    <lineage>
        <taxon>Bacteria</taxon>
        <taxon>Pseudomonadati</taxon>
        <taxon>Pseudomonadota</taxon>
        <taxon>Gammaproteobacteria</taxon>
        <taxon>Thiotrichales</taxon>
        <taxon>Thiotrichaceae</taxon>
        <taxon>Venteria</taxon>
    </lineage>
</organism>
<keyword evidence="1" id="KW-0229">DNA integration</keyword>
<name>A0A1H6F3J9_9GAMM</name>
<dbReference type="InterPro" id="IPR002104">
    <property type="entry name" value="Integrase_catalytic"/>
</dbReference>
<keyword evidence="5" id="KW-1185">Reference proteome</keyword>
<proteinExistence type="predicted"/>